<dbReference type="GO" id="GO:0005524">
    <property type="term" value="F:ATP binding"/>
    <property type="evidence" value="ECO:0007669"/>
    <property type="project" value="UniProtKB-KW"/>
</dbReference>
<dbReference type="Proteomes" id="UP000050898">
    <property type="component" value="Unassembled WGS sequence"/>
</dbReference>
<keyword evidence="2 7" id="KW-0808">Transferase</keyword>
<dbReference type="EMBL" id="AYYH01000025">
    <property type="protein sequence ID" value="KRN09465.1"/>
    <property type="molecule type" value="Genomic_DNA"/>
</dbReference>
<dbReference type="PATRIC" id="fig|1046596.6.peg.1093"/>
<dbReference type="NCBIfam" id="TIGR03125">
    <property type="entry name" value="citrate_citG"/>
    <property type="match status" value="1"/>
</dbReference>
<evidence type="ECO:0000256" key="6">
    <source>
        <dbReference type="ARBA" id="ARBA00048574"/>
    </source>
</evidence>
<comment type="caution">
    <text evidence="8">The sequence shown here is derived from an EMBL/GenBank/DDBJ whole genome shotgun (WGS) entry which is preliminary data.</text>
</comment>
<dbReference type="GO" id="GO:0051191">
    <property type="term" value="P:prosthetic group biosynthetic process"/>
    <property type="evidence" value="ECO:0007669"/>
    <property type="project" value="InterPro"/>
</dbReference>
<evidence type="ECO:0000256" key="1">
    <source>
        <dbReference type="ARBA" id="ARBA00001210"/>
    </source>
</evidence>
<comment type="similarity">
    <text evidence="7">Belongs to the CitG/MdcB family.</text>
</comment>
<accession>A0A0R2DZW4</accession>
<dbReference type="HAMAP" id="MF_00397">
    <property type="entry name" value="CitG"/>
    <property type="match status" value="1"/>
</dbReference>
<evidence type="ECO:0000256" key="3">
    <source>
        <dbReference type="ARBA" id="ARBA00022695"/>
    </source>
</evidence>
<keyword evidence="9" id="KW-1185">Reference proteome</keyword>
<organism evidence="8 9">
    <name type="scientific">Liquorilactobacillus mali KCTC 3596 = DSM 20444</name>
    <dbReference type="NCBI Taxonomy" id="1046596"/>
    <lineage>
        <taxon>Bacteria</taxon>
        <taxon>Bacillati</taxon>
        <taxon>Bacillota</taxon>
        <taxon>Bacilli</taxon>
        <taxon>Lactobacillales</taxon>
        <taxon>Lactobacillaceae</taxon>
        <taxon>Liquorilactobacillus</taxon>
    </lineage>
</organism>
<dbReference type="PANTHER" id="PTHR30201:SF2">
    <property type="entry name" value="2-(5''-TRIPHOSPHORIBOSYL)-3'-DEPHOSPHOCOENZYME-A SYNTHASE"/>
    <property type="match status" value="1"/>
</dbReference>
<protein>
    <recommendedName>
        <fullName evidence="7">Probable 2-(5''-triphosphoribosyl)-3'-dephosphocoenzyme-A synthase</fullName>
        <shortName evidence="7">2-(5''-triphosphoribosyl)-3'-dephospho-CoA synthase</shortName>
        <ecNumber evidence="7">2.4.2.52</ecNumber>
    </recommendedName>
</protein>
<dbReference type="InterPro" id="IPR005551">
    <property type="entry name" value="CitX"/>
</dbReference>
<dbReference type="InterPro" id="IPR017551">
    <property type="entry name" value="TriPribosyl-deP-CoA_syn_CitG"/>
</dbReference>
<dbReference type="NCBIfam" id="NF002315">
    <property type="entry name" value="PRK01237.1"/>
    <property type="match status" value="1"/>
</dbReference>
<keyword evidence="5 7" id="KW-0067">ATP-binding</keyword>
<comment type="catalytic activity">
    <reaction evidence="6">
        <text>apo-[citrate lyase ACP] + 2'-(5''-triphospho-alpha-D-ribosyl)-3'-dephospho-CoA = holo-[citrate lyase ACP] + diphosphate</text>
        <dbReference type="Rhea" id="RHEA:16333"/>
        <dbReference type="Rhea" id="RHEA-COMP:10157"/>
        <dbReference type="Rhea" id="RHEA-COMP:10158"/>
        <dbReference type="ChEBI" id="CHEBI:29999"/>
        <dbReference type="ChEBI" id="CHEBI:33019"/>
        <dbReference type="ChEBI" id="CHEBI:61378"/>
        <dbReference type="ChEBI" id="CHEBI:82683"/>
        <dbReference type="EC" id="2.7.7.61"/>
    </reaction>
</comment>
<evidence type="ECO:0000256" key="2">
    <source>
        <dbReference type="ARBA" id="ARBA00022679"/>
    </source>
</evidence>
<sequence>MFKVIFGGIRMDFLAGGQEIGLNAVLETREWRQNYQENLEMQFPNKIVIGVKLNIPGPIKTSIYLKKMFLDGWKELLEQLQAASHEILFLRLFLDKQTGPEGMLVVTGKINQIKQLTILFESSFLFGRLFDVDVMSQNGDEYQLSRTQLGFEARRCLVCGRNAKFCAKEQRHTLDEIYRAIQKLIDEDNQKTDNLGKTEDLAEIAVTALLYEVVTNPKPGLVDPASNGAHKDMDVFTFIESAQSLRSYFYLAQAIGFEFAGNSLPEMFNQLRRVGVEAERKMFHATNGVNTHKGAIFSLGIFVCATAYLQKNGVYSQSTLAATVKAMLINLLQNDFKEVSKKPKDKLSAGEFQFLKYNTMGIRGEAAAGYPVVFDLALPFLKSTKGNINERLLNTLMYIAGHVSDSNLIKRAQSLTILDEMKSWSARFFELGGSQTVTGIQFLNELDEVFKRRNLSLGGSADLLILTIFVGRIEGTI</sequence>
<evidence type="ECO:0000313" key="8">
    <source>
        <dbReference type="EMBL" id="KRN09465.1"/>
    </source>
</evidence>
<name>A0A0R2DZW4_9LACO</name>
<dbReference type="PANTHER" id="PTHR30201">
    <property type="entry name" value="TRIPHOSPHORIBOSYL-DEPHOSPHO-COA SYNTHASE"/>
    <property type="match status" value="1"/>
</dbReference>
<evidence type="ECO:0000256" key="7">
    <source>
        <dbReference type="HAMAP-Rule" id="MF_00397"/>
    </source>
</evidence>
<keyword evidence="4 7" id="KW-0547">Nucleotide-binding</keyword>
<evidence type="ECO:0000256" key="4">
    <source>
        <dbReference type="ARBA" id="ARBA00022741"/>
    </source>
</evidence>
<proteinExistence type="inferred from homology"/>
<dbReference type="Gene3D" id="1.10.4200.10">
    <property type="entry name" value="Triphosphoribosyl-dephospho-CoA protein"/>
    <property type="match status" value="1"/>
</dbReference>
<dbReference type="EC" id="2.4.2.52" evidence="7"/>
<dbReference type="GO" id="GO:0046917">
    <property type="term" value="F:triphosphoribosyl-dephospho-CoA synthase activity"/>
    <property type="evidence" value="ECO:0007669"/>
    <property type="project" value="UniProtKB-UniRule"/>
</dbReference>
<dbReference type="AlphaFoldDB" id="A0A0R2DZW4"/>
<dbReference type="Pfam" id="PF03802">
    <property type="entry name" value="CitX"/>
    <property type="match status" value="1"/>
</dbReference>
<dbReference type="Pfam" id="PF01874">
    <property type="entry name" value="CitG"/>
    <property type="match status" value="1"/>
</dbReference>
<reference evidence="8 9" key="1">
    <citation type="journal article" date="2015" name="Genome Announc.">
        <title>Expanding the biotechnology potential of lactobacilli through comparative genomics of 213 strains and associated genera.</title>
        <authorList>
            <person name="Sun Z."/>
            <person name="Harris H.M."/>
            <person name="McCann A."/>
            <person name="Guo C."/>
            <person name="Argimon S."/>
            <person name="Zhang W."/>
            <person name="Yang X."/>
            <person name="Jeffery I.B."/>
            <person name="Cooney J.C."/>
            <person name="Kagawa T.F."/>
            <person name="Liu W."/>
            <person name="Song Y."/>
            <person name="Salvetti E."/>
            <person name="Wrobel A."/>
            <person name="Rasinkangas P."/>
            <person name="Parkhill J."/>
            <person name="Rea M.C."/>
            <person name="O'Sullivan O."/>
            <person name="Ritari J."/>
            <person name="Douillard F.P."/>
            <person name="Paul Ross R."/>
            <person name="Yang R."/>
            <person name="Briner A.E."/>
            <person name="Felis G.E."/>
            <person name="de Vos W.M."/>
            <person name="Barrangou R."/>
            <person name="Klaenhammer T.R."/>
            <person name="Caufield P.W."/>
            <person name="Cui Y."/>
            <person name="Zhang H."/>
            <person name="O'Toole P.W."/>
        </authorList>
    </citation>
    <scope>NUCLEOTIDE SEQUENCE [LARGE SCALE GENOMIC DNA]</scope>
    <source>
        <strain evidence="8 9">DSM 20444</strain>
    </source>
</reference>
<comment type="catalytic activity">
    <reaction evidence="1 7">
        <text>3'-dephospho-CoA + ATP = 2'-(5''-triphospho-alpha-D-ribosyl)-3'-dephospho-CoA + adenine</text>
        <dbReference type="Rhea" id="RHEA:15117"/>
        <dbReference type="ChEBI" id="CHEBI:16708"/>
        <dbReference type="ChEBI" id="CHEBI:30616"/>
        <dbReference type="ChEBI" id="CHEBI:57328"/>
        <dbReference type="ChEBI" id="CHEBI:61378"/>
        <dbReference type="EC" id="2.4.2.52"/>
    </reaction>
</comment>
<dbReference type="GO" id="GO:0050519">
    <property type="term" value="F:holo-citrate lyase synthase activity"/>
    <property type="evidence" value="ECO:0007669"/>
    <property type="project" value="UniProtKB-EC"/>
</dbReference>
<keyword evidence="3" id="KW-0548">Nucleotidyltransferase</keyword>
<evidence type="ECO:0000256" key="5">
    <source>
        <dbReference type="ARBA" id="ARBA00022840"/>
    </source>
</evidence>
<gene>
    <name evidence="7" type="primary">citG</name>
    <name evidence="8" type="ORF">FD00_GL001015</name>
</gene>
<dbReference type="NCBIfam" id="TIGR03124">
    <property type="entry name" value="citrate_citX"/>
    <property type="match status" value="1"/>
</dbReference>
<dbReference type="InterPro" id="IPR002736">
    <property type="entry name" value="CitG"/>
</dbReference>
<evidence type="ECO:0000313" key="9">
    <source>
        <dbReference type="Proteomes" id="UP000050898"/>
    </source>
</evidence>